<evidence type="ECO:0000256" key="3">
    <source>
        <dbReference type="SAM" id="Phobius"/>
    </source>
</evidence>
<keyword evidence="3" id="KW-1133">Transmembrane helix</keyword>
<dbReference type="InterPro" id="IPR043130">
    <property type="entry name" value="CDP-OH_PTrfase_TM_dom"/>
</dbReference>
<reference evidence="4 5" key="1">
    <citation type="submission" date="2018-11" db="EMBL/GenBank/DDBJ databases">
        <authorList>
            <person name="Da X."/>
        </authorList>
    </citation>
    <scope>NUCLEOTIDE SEQUENCE [LARGE SCALE GENOMIC DNA]</scope>
    <source>
        <strain evidence="4 5">S14-144</strain>
    </source>
</reference>
<dbReference type="Proteomes" id="UP000268084">
    <property type="component" value="Chromosome"/>
</dbReference>
<reference evidence="4 5" key="2">
    <citation type="submission" date="2018-12" db="EMBL/GenBank/DDBJ databases">
        <title>Nakamurella antarcticus sp. nov., isolated from Antarctica South Shetland Islands soil.</title>
        <authorList>
            <person name="Peng F."/>
        </authorList>
    </citation>
    <scope>NUCLEOTIDE SEQUENCE [LARGE SCALE GENOMIC DNA]</scope>
    <source>
        <strain evidence="4 5">S14-144</strain>
    </source>
</reference>
<feature type="transmembrane region" description="Helical" evidence="3">
    <location>
        <begin position="82"/>
        <end position="101"/>
    </location>
</feature>
<protein>
    <submittedName>
        <fullName evidence="4">CDP-alcohol phosphatidyltransferase family protein</fullName>
    </submittedName>
</protein>
<gene>
    <name evidence="4" type="ORF">EH165_03420</name>
</gene>
<dbReference type="OrthoDB" id="7390033at2"/>
<evidence type="ECO:0000256" key="1">
    <source>
        <dbReference type="ARBA" id="ARBA00022679"/>
    </source>
</evidence>
<sequence length="250" mass="26939">MVGTAADSADKLSYSAAVRQLAHAQKPGLGVPAYTRWVNRRMAKYVAALAYRWGLTPNMVSVISAAISAVGITVLVLIRPTWWSGVAAAVLFAFGYLLDSADGQVARLTGRSGPAGEWVDHVVDAIRIPAIHLAVMVGIFRSAGLPDWTLVLPILYCLQAVGLFMSQILAEQLSKFHGLAVTAPGTGRRQSFVLIPTDTGTFCWLFVAWGNPQLFLWLYAAMLVVNSAHAAISMRRKYKKLLQIGSPTAG</sequence>
<dbReference type="GO" id="GO:0016020">
    <property type="term" value="C:membrane"/>
    <property type="evidence" value="ECO:0007669"/>
    <property type="project" value="InterPro"/>
</dbReference>
<keyword evidence="1 2" id="KW-0808">Transferase</keyword>
<name>A0A3G8ZQ36_9ACTN</name>
<dbReference type="InterPro" id="IPR048254">
    <property type="entry name" value="CDP_ALCOHOL_P_TRANSF_CS"/>
</dbReference>
<dbReference type="EMBL" id="CP034170">
    <property type="protein sequence ID" value="AZI59370.1"/>
    <property type="molecule type" value="Genomic_DNA"/>
</dbReference>
<dbReference type="GO" id="GO:0016780">
    <property type="term" value="F:phosphotransferase activity, for other substituted phosphate groups"/>
    <property type="evidence" value="ECO:0007669"/>
    <property type="project" value="InterPro"/>
</dbReference>
<dbReference type="GO" id="GO:0008654">
    <property type="term" value="P:phospholipid biosynthetic process"/>
    <property type="evidence" value="ECO:0007669"/>
    <property type="project" value="InterPro"/>
</dbReference>
<comment type="similarity">
    <text evidence="2">Belongs to the CDP-alcohol phosphatidyltransferase class-I family.</text>
</comment>
<dbReference type="PROSITE" id="PS00379">
    <property type="entry name" value="CDP_ALCOHOL_P_TRANSF"/>
    <property type="match status" value="1"/>
</dbReference>
<keyword evidence="3" id="KW-0472">Membrane</keyword>
<organism evidence="4 5">
    <name type="scientific">Nakamurella antarctica</name>
    <dbReference type="NCBI Taxonomy" id="1902245"/>
    <lineage>
        <taxon>Bacteria</taxon>
        <taxon>Bacillati</taxon>
        <taxon>Actinomycetota</taxon>
        <taxon>Actinomycetes</taxon>
        <taxon>Nakamurellales</taxon>
        <taxon>Nakamurellaceae</taxon>
        <taxon>Nakamurella</taxon>
    </lineage>
</organism>
<dbReference type="Gene3D" id="1.20.120.1760">
    <property type="match status" value="1"/>
</dbReference>
<dbReference type="Pfam" id="PF01066">
    <property type="entry name" value="CDP-OH_P_transf"/>
    <property type="match status" value="1"/>
</dbReference>
<feature type="transmembrane region" description="Helical" evidence="3">
    <location>
        <begin position="150"/>
        <end position="170"/>
    </location>
</feature>
<keyword evidence="3" id="KW-0812">Transmembrane</keyword>
<evidence type="ECO:0000313" key="4">
    <source>
        <dbReference type="EMBL" id="AZI59370.1"/>
    </source>
</evidence>
<proteinExistence type="inferred from homology"/>
<evidence type="ECO:0000313" key="5">
    <source>
        <dbReference type="Proteomes" id="UP000268084"/>
    </source>
</evidence>
<keyword evidence="5" id="KW-1185">Reference proteome</keyword>
<feature type="transmembrane region" description="Helical" evidence="3">
    <location>
        <begin position="215"/>
        <end position="232"/>
    </location>
</feature>
<evidence type="ECO:0000256" key="2">
    <source>
        <dbReference type="RuleBase" id="RU003750"/>
    </source>
</evidence>
<feature type="transmembrane region" description="Helical" evidence="3">
    <location>
        <begin position="50"/>
        <end position="76"/>
    </location>
</feature>
<dbReference type="AlphaFoldDB" id="A0A3G8ZQ36"/>
<dbReference type="KEGG" id="nak:EH165_03420"/>
<accession>A0A3G8ZQ36</accession>
<dbReference type="InterPro" id="IPR000462">
    <property type="entry name" value="CDP-OH_P_trans"/>
</dbReference>